<gene>
    <name evidence="1" type="ORF">CALMAC_LOCUS6010</name>
</gene>
<dbReference type="EMBL" id="CAACVG010006921">
    <property type="protein sequence ID" value="VEN42573.1"/>
    <property type="molecule type" value="Genomic_DNA"/>
</dbReference>
<dbReference type="Proteomes" id="UP000410492">
    <property type="component" value="Unassembled WGS sequence"/>
</dbReference>
<keyword evidence="2" id="KW-1185">Reference proteome</keyword>
<protein>
    <submittedName>
        <fullName evidence="1">Uncharacterized protein</fullName>
    </submittedName>
</protein>
<accession>A0A653C4Z3</accession>
<reference evidence="1 2" key="1">
    <citation type="submission" date="2019-01" db="EMBL/GenBank/DDBJ databases">
        <authorList>
            <person name="Sayadi A."/>
        </authorList>
    </citation>
    <scope>NUCLEOTIDE SEQUENCE [LARGE SCALE GENOMIC DNA]</scope>
</reference>
<evidence type="ECO:0000313" key="2">
    <source>
        <dbReference type="Proteomes" id="UP000410492"/>
    </source>
</evidence>
<evidence type="ECO:0000313" key="1">
    <source>
        <dbReference type="EMBL" id="VEN42573.1"/>
    </source>
</evidence>
<dbReference type="OrthoDB" id="6159439at2759"/>
<name>A0A653C4Z3_CALMS</name>
<organism evidence="1 2">
    <name type="scientific">Callosobruchus maculatus</name>
    <name type="common">Southern cowpea weevil</name>
    <name type="synonym">Pulse bruchid</name>
    <dbReference type="NCBI Taxonomy" id="64391"/>
    <lineage>
        <taxon>Eukaryota</taxon>
        <taxon>Metazoa</taxon>
        <taxon>Ecdysozoa</taxon>
        <taxon>Arthropoda</taxon>
        <taxon>Hexapoda</taxon>
        <taxon>Insecta</taxon>
        <taxon>Pterygota</taxon>
        <taxon>Neoptera</taxon>
        <taxon>Endopterygota</taxon>
        <taxon>Coleoptera</taxon>
        <taxon>Polyphaga</taxon>
        <taxon>Cucujiformia</taxon>
        <taxon>Chrysomeloidea</taxon>
        <taxon>Chrysomelidae</taxon>
        <taxon>Bruchinae</taxon>
        <taxon>Bruchini</taxon>
        <taxon>Callosobruchus</taxon>
    </lineage>
</organism>
<sequence>MKAKKVCHLSGNFS</sequence>
<proteinExistence type="predicted"/>